<proteinExistence type="predicted"/>
<dbReference type="AlphaFoldDB" id="A0A392SRV9"/>
<name>A0A392SRV9_9FABA</name>
<evidence type="ECO:0000313" key="1">
    <source>
        <dbReference type="EMBL" id="MCI51162.1"/>
    </source>
</evidence>
<feature type="non-terminal residue" evidence="1">
    <location>
        <position position="51"/>
    </location>
</feature>
<protein>
    <submittedName>
        <fullName evidence="1">Uncharacterized protein</fullName>
    </submittedName>
</protein>
<organism evidence="1 2">
    <name type="scientific">Trifolium medium</name>
    <dbReference type="NCBI Taxonomy" id="97028"/>
    <lineage>
        <taxon>Eukaryota</taxon>
        <taxon>Viridiplantae</taxon>
        <taxon>Streptophyta</taxon>
        <taxon>Embryophyta</taxon>
        <taxon>Tracheophyta</taxon>
        <taxon>Spermatophyta</taxon>
        <taxon>Magnoliopsida</taxon>
        <taxon>eudicotyledons</taxon>
        <taxon>Gunneridae</taxon>
        <taxon>Pentapetalae</taxon>
        <taxon>rosids</taxon>
        <taxon>fabids</taxon>
        <taxon>Fabales</taxon>
        <taxon>Fabaceae</taxon>
        <taxon>Papilionoideae</taxon>
        <taxon>50 kb inversion clade</taxon>
        <taxon>NPAAA clade</taxon>
        <taxon>Hologalegina</taxon>
        <taxon>IRL clade</taxon>
        <taxon>Trifolieae</taxon>
        <taxon>Trifolium</taxon>
    </lineage>
</organism>
<evidence type="ECO:0000313" key="2">
    <source>
        <dbReference type="Proteomes" id="UP000265520"/>
    </source>
</evidence>
<accession>A0A392SRV9</accession>
<keyword evidence="2" id="KW-1185">Reference proteome</keyword>
<comment type="caution">
    <text evidence="1">The sequence shown here is derived from an EMBL/GenBank/DDBJ whole genome shotgun (WGS) entry which is preliminary data.</text>
</comment>
<reference evidence="1 2" key="1">
    <citation type="journal article" date="2018" name="Front. Plant Sci.">
        <title>Red Clover (Trifolium pratense) and Zigzag Clover (T. medium) - A Picture of Genomic Similarities and Differences.</title>
        <authorList>
            <person name="Dluhosova J."/>
            <person name="Istvanek J."/>
            <person name="Nedelnik J."/>
            <person name="Repkova J."/>
        </authorList>
    </citation>
    <scope>NUCLEOTIDE SEQUENCE [LARGE SCALE GENOMIC DNA]</scope>
    <source>
        <strain evidence="2">cv. 10/8</strain>
        <tissue evidence="1">Leaf</tissue>
    </source>
</reference>
<dbReference type="Proteomes" id="UP000265520">
    <property type="component" value="Unassembled WGS sequence"/>
</dbReference>
<dbReference type="EMBL" id="LXQA010427789">
    <property type="protein sequence ID" value="MCI51162.1"/>
    <property type="molecule type" value="Genomic_DNA"/>
</dbReference>
<sequence>MLNLNAKFNVLDDIRSEVYNLLVNLKAPVLNNTRLFLDSTGVIQWVNNFLE</sequence>